<dbReference type="InterPro" id="IPR003816">
    <property type="entry name" value="Nitrate_red_gam"/>
</dbReference>
<dbReference type="GO" id="GO:0020037">
    <property type="term" value="F:heme binding"/>
    <property type="evidence" value="ECO:0007669"/>
    <property type="project" value="TreeGrafter"/>
</dbReference>
<keyword evidence="11" id="KW-0534">Nitrate assimilation</keyword>
<keyword evidence="17" id="KW-1185">Reference proteome</keyword>
<evidence type="ECO:0000256" key="5">
    <source>
        <dbReference type="ARBA" id="ARBA00022692"/>
    </source>
</evidence>
<keyword evidence="3" id="KW-1003">Cell membrane</keyword>
<keyword evidence="5 14" id="KW-0812">Transmembrane</keyword>
<evidence type="ECO:0000256" key="10">
    <source>
        <dbReference type="ARBA" id="ARBA00023004"/>
    </source>
</evidence>
<keyword evidence="2" id="KW-0813">Transport</keyword>
<dbReference type="NCBIfam" id="TIGR00351">
    <property type="entry name" value="narI"/>
    <property type="match status" value="1"/>
</dbReference>
<feature type="transmembrane region" description="Helical" evidence="14">
    <location>
        <begin position="191"/>
        <end position="215"/>
    </location>
</feature>
<evidence type="ECO:0000313" key="16">
    <source>
        <dbReference type="EMBL" id="GGB59530.1"/>
    </source>
</evidence>
<gene>
    <name evidence="16" type="ORF">GCM10011409_41210</name>
</gene>
<evidence type="ECO:0000256" key="4">
    <source>
        <dbReference type="ARBA" id="ARBA00022617"/>
    </source>
</evidence>
<evidence type="ECO:0000256" key="8">
    <source>
        <dbReference type="ARBA" id="ARBA00022989"/>
    </source>
</evidence>
<keyword evidence="7" id="KW-0249">Electron transport</keyword>
<evidence type="ECO:0000256" key="6">
    <source>
        <dbReference type="ARBA" id="ARBA00022723"/>
    </source>
</evidence>
<feature type="transmembrane region" description="Helical" evidence="14">
    <location>
        <begin position="90"/>
        <end position="112"/>
    </location>
</feature>
<dbReference type="GO" id="GO:0019645">
    <property type="term" value="P:anaerobic electron transport chain"/>
    <property type="evidence" value="ECO:0007669"/>
    <property type="project" value="TreeGrafter"/>
</dbReference>
<evidence type="ECO:0000256" key="2">
    <source>
        <dbReference type="ARBA" id="ARBA00022448"/>
    </source>
</evidence>
<dbReference type="GO" id="GO:0009325">
    <property type="term" value="C:nitrate reductase complex"/>
    <property type="evidence" value="ECO:0007669"/>
    <property type="project" value="InterPro"/>
</dbReference>
<feature type="binding site" description="axial binding residue" evidence="13">
    <location>
        <position position="67"/>
    </location>
    <ligand>
        <name>heme b</name>
        <dbReference type="ChEBI" id="CHEBI:60344"/>
        <label>1</label>
    </ligand>
    <ligandPart>
        <name>Fe</name>
        <dbReference type="ChEBI" id="CHEBI:18248"/>
    </ligandPart>
</feature>
<dbReference type="Proteomes" id="UP000621492">
    <property type="component" value="Unassembled WGS sequence"/>
</dbReference>
<keyword evidence="10 13" id="KW-0408">Iron</keyword>
<feature type="transmembrane region" description="Helical" evidence="14">
    <location>
        <begin position="132"/>
        <end position="152"/>
    </location>
</feature>
<feature type="binding site" description="axial binding residue" evidence="13">
    <location>
        <position position="57"/>
    </location>
    <ligand>
        <name>heme b</name>
        <dbReference type="ChEBI" id="CHEBI:60344"/>
        <label>1</label>
    </ligand>
    <ligandPart>
        <name>Fe</name>
        <dbReference type="ChEBI" id="CHEBI:18248"/>
    </ligandPart>
</feature>
<dbReference type="EMBL" id="BMJD01000055">
    <property type="protein sequence ID" value="GGB59530.1"/>
    <property type="molecule type" value="Genomic_DNA"/>
</dbReference>
<proteinExistence type="predicted"/>
<dbReference type="GO" id="GO:0046872">
    <property type="term" value="F:metal ion binding"/>
    <property type="evidence" value="ECO:0007669"/>
    <property type="project" value="UniProtKB-KW"/>
</dbReference>
<feature type="transmembrane region" description="Helical" evidence="14">
    <location>
        <begin position="55"/>
        <end position="78"/>
    </location>
</feature>
<sequence length="229" mass="26277">MKDMIDFVWWGVLPYIVLTIFIGGHIYRYQRDQFGWSTKSSEFLDKKSIRVGVQLFHWGILIVFGGHFLGLIVPVGLYNSLGISEHLYHTVALVFGIPAGIAAFIGLILLYWRRLTVKRIKATSSKGDWAVLFFLLLVIGSGLSATFANIDANGFDYRTTIAPWLRGLFVFHVQPELMAGVPVWFKVHITAFYGIAVVWPFTRLVHVFSLPLRYMRRNYVVYRSRTRKA</sequence>
<keyword evidence="9" id="KW-0560">Oxidoreductase</keyword>
<keyword evidence="8 14" id="KW-1133">Transmembrane helix</keyword>
<accession>A0A9W5X7V7</accession>
<dbReference type="GO" id="GO:0009055">
    <property type="term" value="F:electron transfer activity"/>
    <property type="evidence" value="ECO:0007669"/>
    <property type="project" value="TreeGrafter"/>
</dbReference>
<feature type="transmembrane region" description="Helical" evidence="14">
    <location>
        <begin position="7"/>
        <end position="27"/>
    </location>
</feature>
<evidence type="ECO:0000256" key="1">
    <source>
        <dbReference type="ARBA" id="ARBA00004651"/>
    </source>
</evidence>
<keyword evidence="12 14" id="KW-0472">Membrane</keyword>
<evidence type="ECO:0000256" key="14">
    <source>
        <dbReference type="SAM" id="Phobius"/>
    </source>
</evidence>
<dbReference type="InterPro" id="IPR023234">
    <property type="entry name" value="NarG-like_domain"/>
</dbReference>
<comment type="subcellular location">
    <subcellularLocation>
        <location evidence="1">Cell membrane</location>
        <topology evidence="1">Multi-pass membrane protein</topology>
    </subcellularLocation>
</comment>
<evidence type="ECO:0000256" key="13">
    <source>
        <dbReference type="PIRSR" id="PIRSR603816-1"/>
    </source>
</evidence>
<evidence type="ECO:0000256" key="11">
    <source>
        <dbReference type="ARBA" id="ARBA00023063"/>
    </source>
</evidence>
<comment type="caution">
    <text evidence="16">The sequence shown here is derived from an EMBL/GenBank/DDBJ whole genome shotgun (WGS) entry which is preliminary data.</text>
</comment>
<feature type="binding site" description="axial binding residue" evidence="13">
    <location>
        <position position="188"/>
    </location>
    <ligand>
        <name>heme b</name>
        <dbReference type="ChEBI" id="CHEBI:60344"/>
        <label>1</label>
    </ligand>
    <ligandPart>
        <name>Fe</name>
        <dbReference type="ChEBI" id="CHEBI:18248"/>
    </ligandPart>
</feature>
<dbReference type="GO" id="GO:0005886">
    <property type="term" value="C:plasma membrane"/>
    <property type="evidence" value="ECO:0007669"/>
    <property type="project" value="UniProtKB-SubCell"/>
</dbReference>
<dbReference type="AlphaFoldDB" id="A0A9W5X7V7"/>
<feature type="binding site" description="axial binding residue" evidence="13">
    <location>
        <position position="206"/>
    </location>
    <ligand>
        <name>heme b</name>
        <dbReference type="ChEBI" id="CHEBI:60344"/>
        <label>1</label>
    </ligand>
    <ligandPart>
        <name>Fe</name>
        <dbReference type="ChEBI" id="CHEBI:18248"/>
    </ligandPart>
</feature>
<dbReference type="GO" id="GO:0008940">
    <property type="term" value="F:nitrate reductase activity"/>
    <property type="evidence" value="ECO:0007669"/>
    <property type="project" value="InterPro"/>
</dbReference>
<evidence type="ECO:0000256" key="12">
    <source>
        <dbReference type="ARBA" id="ARBA00023136"/>
    </source>
</evidence>
<dbReference type="SUPFAM" id="SSF103501">
    <property type="entry name" value="Respiratory nitrate reductase 1 gamma chain"/>
    <property type="match status" value="1"/>
</dbReference>
<organism evidence="16 17">
    <name type="scientific">Lentibacillus populi</name>
    <dbReference type="NCBI Taxonomy" id="1827502"/>
    <lineage>
        <taxon>Bacteria</taxon>
        <taxon>Bacillati</taxon>
        <taxon>Bacillota</taxon>
        <taxon>Bacilli</taxon>
        <taxon>Bacillales</taxon>
        <taxon>Bacillaceae</taxon>
        <taxon>Lentibacillus</taxon>
    </lineage>
</organism>
<dbReference type="PANTHER" id="PTHR30598:SF3">
    <property type="entry name" value="RESPIRATORY NITRATE REDUCTASE 1 GAMMA CHAIN"/>
    <property type="match status" value="1"/>
</dbReference>
<dbReference type="PANTHER" id="PTHR30598">
    <property type="entry name" value="NITRATE REDUCTASE PRIVATE CHAPERONE, REDOX ENZYME MATURATION PROTEIN REMP FAMILY"/>
    <property type="match status" value="1"/>
</dbReference>
<dbReference type="InterPro" id="IPR036197">
    <property type="entry name" value="NarG-like_sf"/>
</dbReference>
<evidence type="ECO:0000256" key="7">
    <source>
        <dbReference type="ARBA" id="ARBA00022982"/>
    </source>
</evidence>
<keyword evidence="4 13" id="KW-0349">Heme</keyword>
<evidence type="ECO:0000256" key="3">
    <source>
        <dbReference type="ARBA" id="ARBA00022475"/>
    </source>
</evidence>
<evidence type="ECO:0000259" key="15">
    <source>
        <dbReference type="Pfam" id="PF02665"/>
    </source>
</evidence>
<reference evidence="16" key="2">
    <citation type="submission" date="2020-09" db="EMBL/GenBank/DDBJ databases">
        <authorList>
            <person name="Sun Q."/>
            <person name="Zhou Y."/>
        </authorList>
    </citation>
    <scope>NUCLEOTIDE SEQUENCE</scope>
    <source>
        <strain evidence="16">CGMCC 1.15454</strain>
    </source>
</reference>
<dbReference type="Gene3D" id="1.20.950.20">
    <property type="entry name" value="Transmembrane di-heme cytochromes, Chain C"/>
    <property type="match status" value="1"/>
</dbReference>
<dbReference type="FunFam" id="1.20.950.20:FF:000001">
    <property type="entry name" value="Respiratory nitrate reductase subunit gamma"/>
    <property type="match status" value="1"/>
</dbReference>
<protein>
    <submittedName>
        <fullName evidence="16">Nitrate reductase subunit gamma</fullName>
    </submittedName>
</protein>
<reference evidence="16" key="1">
    <citation type="journal article" date="2014" name="Int. J. Syst. Evol. Microbiol.">
        <title>Complete genome sequence of Corynebacterium casei LMG S-19264T (=DSM 44701T), isolated from a smear-ripened cheese.</title>
        <authorList>
            <consortium name="US DOE Joint Genome Institute (JGI-PGF)"/>
            <person name="Walter F."/>
            <person name="Albersmeier A."/>
            <person name="Kalinowski J."/>
            <person name="Ruckert C."/>
        </authorList>
    </citation>
    <scope>NUCLEOTIDE SEQUENCE</scope>
    <source>
        <strain evidence="16">CGMCC 1.15454</strain>
    </source>
</reference>
<keyword evidence="6" id="KW-0479">Metal-binding</keyword>
<feature type="domain" description="NarG-like" evidence="15">
    <location>
        <begin position="8"/>
        <end position="225"/>
    </location>
</feature>
<dbReference type="GO" id="GO:0042128">
    <property type="term" value="P:nitrate assimilation"/>
    <property type="evidence" value="ECO:0007669"/>
    <property type="project" value="UniProtKB-KW"/>
</dbReference>
<name>A0A9W5X7V7_9BACI</name>
<dbReference type="InterPro" id="IPR051936">
    <property type="entry name" value="Heme-iron_electron_transfer"/>
</dbReference>
<dbReference type="Pfam" id="PF02665">
    <property type="entry name" value="Nitrate_red_gam"/>
    <property type="match status" value="1"/>
</dbReference>
<evidence type="ECO:0000313" key="17">
    <source>
        <dbReference type="Proteomes" id="UP000621492"/>
    </source>
</evidence>
<evidence type="ECO:0000256" key="9">
    <source>
        <dbReference type="ARBA" id="ARBA00023002"/>
    </source>
</evidence>